<keyword evidence="2" id="KW-0282">Flagellum</keyword>
<dbReference type="GO" id="GO:1902209">
    <property type="term" value="P:negative regulation of bacterial-type flagellum assembly"/>
    <property type="evidence" value="ECO:0007669"/>
    <property type="project" value="InterPro"/>
</dbReference>
<proteinExistence type="predicted"/>
<protein>
    <submittedName>
        <fullName evidence="2">Flagellar biosynthesis repressor FlbT</fullName>
    </submittedName>
</protein>
<dbReference type="GO" id="GO:0006402">
    <property type="term" value="P:mRNA catabolic process"/>
    <property type="evidence" value="ECO:0007669"/>
    <property type="project" value="InterPro"/>
</dbReference>
<dbReference type="Pfam" id="PF07378">
    <property type="entry name" value="FlbT"/>
    <property type="match status" value="1"/>
</dbReference>
<evidence type="ECO:0000256" key="1">
    <source>
        <dbReference type="ARBA" id="ARBA00022884"/>
    </source>
</evidence>
<dbReference type="EMBL" id="UIDG01000580">
    <property type="protein sequence ID" value="SUS08292.1"/>
    <property type="molecule type" value="Genomic_DNA"/>
</dbReference>
<organism evidence="2">
    <name type="scientific">metagenome</name>
    <dbReference type="NCBI Taxonomy" id="256318"/>
    <lineage>
        <taxon>unclassified sequences</taxon>
        <taxon>metagenomes</taxon>
    </lineage>
</organism>
<keyword evidence="1" id="KW-0694">RNA-binding</keyword>
<gene>
    <name evidence="2" type="ORF">DF3PB_6200003</name>
</gene>
<reference evidence="2" key="1">
    <citation type="submission" date="2018-07" db="EMBL/GenBank/DDBJ databases">
        <authorList>
            <person name="Quirk P.G."/>
            <person name="Krulwich T.A."/>
        </authorList>
    </citation>
    <scope>NUCLEOTIDE SEQUENCE</scope>
</reference>
<sequence>MALVIHLRKDGRVIINGAVLENASGRAISIAVKNEASILRDDDVLQPEDAMTPARRVYFALQCAYVFPDSQARHMKQFNELLDAYLEAAPSAAPLAAAVRRSVDAGRLYEALKKARELFSHERNIFERS</sequence>
<evidence type="ECO:0000313" key="2">
    <source>
        <dbReference type="EMBL" id="SUS08292.1"/>
    </source>
</evidence>
<keyword evidence="2" id="KW-0969">Cilium</keyword>
<accession>A0A380TII8</accession>
<dbReference type="InterPro" id="IPR009967">
    <property type="entry name" value="Flagellum_FlbT"/>
</dbReference>
<dbReference type="AlphaFoldDB" id="A0A380TII8"/>
<dbReference type="GO" id="GO:0048027">
    <property type="term" value="F:mRNA 5'-UTR binding"/>
    <property type="evidence" value="ECO:0007669"/>
    <property type="project" value="InterPro"/>
</dbReference>
<keyword evidence="2" id="KW-0966">Cell projection</keyword>
<name>A0A380TII8_9ZZZZ</name>